<feature type="region of interest" description="Disordered" evidence="1">
    <location>
        <begin position="55"/>
        <end position="247"/>
    </location>
</feature>
<reference evidence="2 3" key="1">
    <citation type="journal article" date="2019" name="PLoS ONE">
        <title>Genomic analyses reveal an absence of contemporary introgressive admixture between fin whales and blue whales, despite known hybrids.</title>
        <authorList>
            <person name="Westbury M.V."/>
            <person name="Petersen B."/>
            <person name="Lorenzen E.D."/>
        </authorList>
    </citation>
    <scope>NUCLEOTIDE SEQUENCE [LARGE SCALE GENOMIC DNA]</scope>
    <source>
        <strain evidence="2">FinWhale-01</strain>
    </source>
</reference>
<feature type="compositionally biased region" description="Low complexity" evidence="1">
    <location>
        <begin position="75"/>
        <end position="90"/>
    </location>
</feature>
<evidence type="ECO:0000256" key="1">
    <source>
        <dbReference type="SAM" id="MobiDB-lite"/>
    </source>
</evidence>
<proteinExistence type="predicted"/>
<feature type="non-terminal residue" evidence="2">
    <location>
        <position position="351"/>
    </location>
</feature>
<comment type="caution">
    <text evidence="2">The sequence shown here is derived from an EMBL/GenBank/DDBJ whole genome shotgun (WGS) entry which is preliminary data.</text>
</comment>
<organism evidence="2 3">
    <name type="scientific">Balaenoptera physalus</name>
    <name type="common">Fin whale</name>
    <name type="synonym">Balaena physalus</name>
    <dbReference type="NCBI Taxonomy" id="9770"/>
    <lineage>
        <taxon>Eukaryota</taxon>
        <taxon>Metazoa</taxon>
        <taxon>Chordata</taxon>
        <taxon>Craniata</taxon>
        <taxon>Vertebrata</taxon>
        <taxon>Euteleostomi</taxon>
        <taxon>Mammalia</taxon>
        <taxon>Eutheria</taxon>
        <taxon>Laurasiatheria</taxon>
        <taxon>Artiodactyla</taxon>
        <taxon>Whippomorpha</taxon>
        <taxon>Cetacea</taxon>
        <taxon>Mysticeti</taxon>
        <taxon>Balaenopteridae</taxon>
        <taxon>Balaenoptera</taxon>
    </lineage>
</organism>
<dbReference type="EMBL" id="SGJD01001205">
    <property type="protein sequence ID" value="KAB0401512.1"/>
    <property type="molecule type" value="Genomic_DNA"/>
</dbReference>
<accession>A0A6A1PZS8</accession>
<protein>
    <submittedName>
        <fullName evidence="2">Uncharacterized protein</fullName>
    </submittedName>
</protein>
<evidence type="ECO:0000313" key="3">
    <source>
        <dbReference type="Proteomes" id="UP000437017"/>
    </source>
</evidence>
<feature type="region of interest" description="Disordered" evidence="1">
    <location>
        <begin position="320"/>
        <end position="351"/>
    </location>
</feature>
<feature type="compositionally biased region" description="Polar residues" evidence="1">
    <location>
        <begin position="322"/>
        <end position="337"/>
    </location>
</feature>
<keyword evidence="3" id="KW-1185">Reference proteome</keyword>
<evidence type="ECO:0000313" key="2">
    <source>
        <dbReference type="EMBL" id="KAB0401512.1"/>
    </source>
</evidence>
<feature type="compositionally biased region" description="Basic residues" evidence="1">
    <location>
        <begin position="136"/>
        <end position="146"/>
    </location>
</feature>
<gene>
    <name evidence="2" type="ORF">E2I00_002202</name>
</gene>
<name>A0A6A1PZS8_BALPH</name>
<dbReference type="OrthoDB" id="10543868at2759"/>
<feature type="compositionally biased region" description="Low complexity" evidence="1">
    <location>
        <begin position="147"/>
        <end position="156"/>
    </location>
</feature>
<dbReference type="AlphaFoldDB" id="A0A6A1PZS8"/>
<dbReference type="Proteomes" id="UP000437017">
    <property type="component" value="Unassembled WGS sequence"/>
</dbReference>
<sequence>MGQSWSLVCKLRYHRGDRIQHGMATIRIRKGTVAFFSDVVSPSILRHRRRERYSDLTSAASNPPLHQPGQGSLSARAAGAPGTARPRLAASIGSPRRGAFPRSQVPRLRTIRPSKCGAGEADGKSDTQRLTSRPGGPRRVRGRPLRLLRGSGPCPGTFDVPRRPLMGPGRGTSGRALGSYGRQKQGPQSGRSVSHKQLPGSEGTPGPQQARAEGSGSGLGAAGRAAGERQSDDTTGGAGAASLMAPSSPRLRVRARCRPVPGPRLNQVAPTVGSCAWGGWGQLLVLPGPAVTKPGHASGTVLGAHCWHLSARFVLFTPRRPQPSTLRPQETQEQPQAADSLHHRAAAGAGG</sequence>